<dbReference type="InterPro" id="IPR052709">
    <property type="entry name" value="Transposase-MT_Hybrid"/>
</dbReference>
<protein>
    <submittedName>
        <fullName evidence="2">Protein GVQW3-like</fullName>
    </submittedName>
</protein>
<dbReference type="Proteomes" id="UP000515154">
    <property type="component" value="Unplaced"/>
</dbReference>
<sequence>MRKNLRAGRLRLLPAITPRVQTCALDGFSFSPHASSRDVALSFFQELDDNQDQISLDIQQAFGDDAMDKTHIMEWYNRFKHGHTSVESEALSEAIRKPKLGRSRLEKDRRIFTKGLRVAIQEIAHKMGISTRSMHCILTKDLCMRRVSAKLIRKVLAEQQK</sequence>
<dbReference type="AlphaFoldDB" id="A0A6P7TZI0"/>
<dbReference type="PANTHER" id="PTHR46060">
    <property type="entry name" value="MARINER MOS1 TRANSPOSASE-LIKE PROTEIN"/>
    <property type="match status" value="1"/>
</dbReference>
<organism evidence="1 2">
    <name type="scientific">Octopus sinensis</name>
    <name type="common">East Asian common octopus</name>
    <dbReference type="NCBI Taxonomy" id="2607531"/>
    <lineage>
        <taxon>Eukaryota</taxon>
        <taxon>Metazoa</taxon>
        <taxon>Spiralia</taxon>
        <taxon>Lophotrochozoa</taxon>
        <taxon>Mollusca</taxon>
        <taxon>Cephalopoda</taxon>
        <taxon>Coleoidea</taxon>
        <taxon>Octopodiformes</taxon>
        <taxon>Octopoda</taxon>
        <taxon>Incirrata</taxon>
        <taxon>Octopodidae</taxon>
        <taxon>Octopus</taxon>
    </lineage>
</organism>
<accession>A0A6P7TZI0</accession>
<evidence type="ECO:0000313" key="2">
    <source>
        <dbReference type="RefSeq" id="XP_029654141.1"/>
    </source>
</evidence>
<reference evidence="2" key="1">
    <citation type="submission" date="2025-08" db="UniProtKB">
        <authorList>
            <consortium name="RefSeq"/>
        </authorList>
    </citation>
    <scope>IDENTIFICATION</scope>
</reference>
<gene>
    <name evidence="2" type="primary">LOC115227452</name>
</gene>
<name>A0A6P7TZI0_9MOLL</name>
<keyword evidence="1" id="KW-1185">Reference proteome</keyword>
<dbReference type="KEGG" id="osn:115227452"/>
<dbReference type="PANTHER" id="PTHR46060:SF1">
    <property type="entry name" value="MARINER MOS1 TRANSPOSASE-LIKE PROTEIN"/>
    <property type="match status" value="1"/>
</dbReference>
<proteinExistence type="predicted"/>
<evidence type="ECO:0000313" key="1">
    <source>
        <dbReference type="Proteomes" id="UP000515154"/>
    </source>
</evidence>
<dbReference type="RefSeq" id="XP_029654141.1">
    <property type="nucleotide sequence ID" value="XM_029798281.1"/>
</dbReference>